<feature type="compositionally biased region" description="Basic and acidic residues" evidence="1">
    <location>
        <begin position="43"/>
        <end position="77"/>
    </location>
</feature>
<evidence type="ECO:0000313" key="3">
    <source>
        <dbReference type="EMBL" id="QAB15122.1"/>
    </source>
</evidence>
<evidence type="ECO:0008006" key="5">
    <source>
        <dbReference type="Google" id="ProtNLM"/>
    </source>
</evidence>
<keyword evidence="4" id="KW-1185">Reference proteome</keyword>
<sequence length="125" mass="13065">MKQLLIASTLASVLALSGLPAISVAAQDGPQQMYGSQLMTPQERAEHREKMRNAKTEEERNQIRAENHARMQERAKEQGVTLPDSPPAGGAGMGYRQGMGGGMGPGNGMRQGGGMGGGMGGGNNR</sequence>
<accession>A0A410H2I7</accession>
<reference evidence="3 4" key="1">
    <citation type="journal article" date="2018" name="Environ. Microbiol.">
        <title>Genomes of ubiquitous marine and hypersaline Hydrogenovibrio, Thiomicrorhabdus and Thiomicrospira spp. encode a diversity of mechanisms to sustain chemolithoautotrophy in heterogeneous environments.</title>
        <authorList>
            <person name="Scott K.M."/>
            <person name="Williams J."/>
            <person name="Porter C.M.B."/>
            <person name="Russel S."/>
            <person name="Harmer T.L."/>
            <person name="Paul J.H."/>
            <person name="Antonen K.M."/>
            <person name="Bridges M.K."/>
            <person name="Camper G.J."/>
            <person name="Campla C.K."/>
            <person name="Casella L.G."/>
            <person name="Chase E."/>
            <person name="Conrad J.W."/>
            <person name="Cruz M.C."/>
            <person name="Dunlap D.S."/>
            <person name="Duran L."/>
            <person name="Fahsbender E.M."/>
            <person name="Goldsmith D.B."/>
            <person name="Keeley R.F."/>
            <person name="Kondoff M.R."/>
            <person name="Kussy B.I."/>
            <person name="Lane M.K."/>
            <person name="Lawler S."/>
            <person name="Leigh B.A."/>
            <person name="Lewis C."/>
            <person name="Lostal L.M."/>
            <person name="Marking D."/>
            <person name="Mancera P.A."/>
            <person name="McClenthan E.C."/>
            <person name="McIntyre E.A."/>
            <person name="Mine J.A."/>
            <person name="Modi S."/>
            <person name="Moore B.D."/>
            <person name="Morgan W.A."/>
            <person name="Nelson K.M."/>
            <person name="Nguyen K.N."/>
            <person name="Ogburn N."/>
            <person name="Parrino D.G."/>
            <person name="Pedapudi A.D."/>
            <person name="Pelham R.P."/>
            <person name="Preece A.M."/>
            <person name="Rampersad E.A."/>
            <person name="Richardson J.C."/>
            <person name="Rodgers C.M."/>
            <person name="Schaffer B.L."/>
            <person name="Sheridan N.E."/>
            <person name="Solone M.R."/>
            <person name="Staley Z.R."/>
            <person name="Tabuchi M."/>
            <person name="Waide R.J."/>
            <person name="Wanjugi P.W."/>
            <person name="Young S."/>
            <person name="Clum A."/>
            <person name="Daum C."/>
            <person name="Huntemann M."/>
            <person name="Ivanova N."/>
            <person name="Kyrpides N."/>
            <person name="Mikhailova N."/>
            <person name="Palaniappan K."/>
            <person name="Pillay M."/>
            <person name="Reddy T.B.K."/>
            <person name="Shapiro N."/>
            <person name="Stamatis D."/>
            <person name="Varghese N."/>
            <person name="Woyke T."/>
            <person name="Boden R."/>
            <person name="Freyermuth S.K."/>
            <person name="Kerfeld C.A."/>
        </authorList>
    </citation>
    <scope>NUCLEOTIDE SEQUENCE [LARGE SCALE GENOMIC DNA]</scope>
    <source>
        <strain evidence="3 4">JR-2</strain>
    </source>
</reference>
<evidence type="ECO:0000256" key="1">
    <source>
        <dbReference type="SAM" id="MobiDB-lite"/>
    </source>
</evidence>
<dbReference type="EMBL" id="CP035033">
    <property type="protein sequence ID" value="QAB15122.1"/>
    <property type="molecule type" value="Genomic_DNA"/>
</dbReference>
<proteinExistence type="predicted"/>
<gene>
    <name evidence="3" type="ORF">EPV75_05275</name>
</gene>
<dbReference type="RefSeq" id="WP_029937783.1">
    <property type="nucleotide sequence ID" value="NZ_CP035033.1"/>
</dbReference>
<evidence type="ECO:0000256" key="2">
    <source>
        <dbReference type="SAM" id="SignalP"/>
    </source>
</evidence>
<evidence type="ECO:0000313" key="4">
    <source>
        <dbReference type="Proteomes" id="UP000285478"/>
    </source>
</evidence>
<name>A0A410H2I7_9GAMM</name>
<protein>
    <recommendedName>
        <fullName evidence="5">DUF4148 domain-containing protein</fullName>
    </recommendedName>
</protein>
<organism evidence="3 4">
    <name type="scientific">Hydrogenovibrio thermophilus</name>
    <dbReference type="NCBI Taxonomy" id="265883"/>
    <lineage>
        <taxon>Bacteria</taxon>
        <taxon>Pseudomonadati</taxon>
        <taxon>Pseudomonadota</taxon>
        <taxon>Gammaproteobacteria</taxon>
        <taxon>Thiotrichales</taxon>
        <taxon>Piscirickettsiaceae</taxon>
        <taxon>Hydrogenovibrio</taxon>
    </lineage>
</organism>
<dbReference type="AlphaFoldDB" id="A0A410H2I7"/>
<feature type="signal peptide" evidence="2">
    <location>
        <begin position="1"/>
        <end position="26"/>
    </location>
</feature>
<feature type="region of interest" description="Disordered" evidence="1">
    <location>
        <begin position="36"/>
        <end position="125"/>
    </location>
</feature>
<feature type="chain" id="PRO_5019003820" description="DUF4148 domain-containing protein" evidence="2">
    <location>
        <begin position="27"/>
        <end position="125"/>
    </location>
</feature>
<dbReference type="Proteomes" id="UP000285478">
    <property type="component" value="Chromosome"/>
</dbReference>
<keyword evidence="2" id="KW-0732">Signal</keyword>
<feature type="compositionally biased region" description="Gly residues" evidence="1">
    <location>
        <begin position="89"/>
        <end position="125"/>
    </location>
</feature>
<dbReference type="KEGG" id="htr:EPV75_05275"/>